<comment type="similarity">
    <text evidence="1">Belongs to the transposase 7 family.</text>
</comment>
<keyword evidence="3" id="KW-0238">DNA-binding</keyword>
<dbReference type="GO" id="GO:0004803">
    <property type="term" value="F:transposase activity"/>
    <property type="evidence" value="ECO:0007669"/>
    <property type="project" value="InterPro"/>
</dbReference>
<sequence>MIPYQLYETTSAAIYGRGENLFNCPFNDPLTVIVFGVRMTTRGKATGKSERLAVLNSAEQEALYGLPDFDDAQRLEYLALDEFELALACSRQGLPAQIYCILQIAYFKAKHLFFRFGWNDVKDDSNFILSRYFHGESLPDKSPTKHERYAQREKICALYGFRPWSSSLSSQLEQQATHIVHRDVTPGFVATELIIWLNAHKIIRPGYTTLQELVRQVLSDERQRLGRILTERLDDTTFAELDTLIERDDTLSRLAVLRQDARDFGWRQMVHEREKRAILEPLHHKACDILPALNISQQNLLYYASLANFYTVYDLRNLKPEQTRLYLLCYAWIRYRQFSDNLVDAMFFHMKQLEDESRSMAKQLMADVQEKHRRETSKIGRLLSLYVDDSVPDPTTFGEVRRRAWKIMPREALKNTAQRMSVKPVSKLALQWQAVDGMTALIRRHLRPLYLSLDLTSVVQDSPWAEALSWLRMVFSKKQTLLQRPLAECPPETLPKRLRPYLLEFGEDGEPTGLNAGRYEFWLYRQIRKRFQAGEFHLNNSLRHRHLSDELVPEGEQAAVLAEMNIPFLQKPVKTQLKALESELHRQWKAFNRELKQGKLKHLEYDQETQKLTWHKSVVSRHKAQEKRFYEQLPFCDVTDVFRFVNEHCRFLHAMKPLQPRYAKKEADADSLMAVIVAQAMNHGNHVMARTSDIPFHVLETTYEQYLRLASLLTANDCITDAIEALPIFPLYSFDPGTLYGAVDGQKFGVERPTVKARHSRKYFGRGKGMVAYTLLCNHIPISGYLIGTNDYEGHHVFDIWYRNTSEVKPTAITGDMHSINKANFAILHWFGLRFEPHFTDLNKQLQELYCTRDPSAYKKCLIQPAGQIDLNLITREKSNLDRIVATLGLKEMTQGTLIRKMCTYTTTNPTRQAVFEYDRLVRSIYTFKYLRDPQLERNIRRSQNRVESYHQLRAAVAKVGGKKELTGKNDIATEISNQCGRLICNAIVYYNSAILSRLLERLEAENNIKGIEALNRISPVAWQHILLNGHYTFQSNNEIIDLETLVSGLKLG</sequence>
<dbReference type="GO" id="GO:0003677">
    <property type="term" value="F:DNA binding"/>
    <property type="evidence" value="ECO:0007669"/>
    <property type="project" value="UniProtKB-KW"/>
</dbReference>
<evidence type="ECO:0000256" key="3">
    <source>
        <dbReference type="ARBA" id="ARBA00023125"/>
    </source>
</evidence>
<reference evidence="7" key="2">
    <citation type="submission" date="2015-07" db="EMBL/GenBank/DDBJ databases">
        <authorList>
            <person name="Welte C."/>
            <person name="de Graaf R."/>
            <person name="van den Bosch T.J.M."/>
            <person name="Op den Camp H."/>
            <person name="van Dam N."/>
            <person name="Jetten M."/>
        </authorList>
    </citation>
    <scope>NUCLEOTIDE SEQUENCE</scope>
    <source>
        <plasmid evidence="7">Drgb3</plasmid>
    </source>
</reference>
<evidence type="ECO:0000256" key="1">
    <source>
        <dbReference type="ARBA" id="ARBA00009402"/>
    </source>
</evidence>
<dbReference type="GO" id="GO:0006313">
    <property type="term" value="P:DNA transposition"/>
    <property type="evidence" value="ECO:0007669"/>
    <property type="project" value="InterPro"/>
</dbReference>
<name>A0A0N9MZ76_PECCA</name>
<organism evidence="7">
    <name type="scientific">Pectobacterium carotovorum</name>
    <name type="common">Erwinia carotovora</name>
    <dbReference type="NCBI Taxonomy" id="554"/>
    <lineage>
        <taxon>Bacteria</taxon>
        <taxon>Pseudomonadati</taxon>
        <taxon>Pseudomonadota</taxon>
        <taxon>Gammaproteobacteria</taxon>
        <taxon>Enterobacterales</taxon>
        <taxon>Pectobacteriaceae</taxon>
        <taxon>Pectobacterium</taxon>
    </lineage>
</organism>
<evidence type="ECO:0000256" key="4">
    <source>
        <dbReference type="ARBA" id="ARBA00023172"/>
    </source>
</evidence>
<dbReference type="InterPro" id="IPR002513">
    <property type="entry name" value="Tn3_Tnp_DDE_dom"/>
</dbReference>
<accession>A0A0N9MZ76</accession>
<dbReference type="Pfam" id="PF13700">
    <property type="entry name" value="DUF4158"/>
    <property type="match status" value="1"/>
</dbReference>
<feature type="domain" description="DUF4158" evidence="6">
    <location>
        <begin position="55"/>
        <end position="217"/>
    </location>
</feature>
<dbReference type="InterPro" id="IPR025296">
    <property type="entry name" value="DUF4158"/>
</dbReference>
<evidence type="ECO:0000256" key="2">
    <source>
        <dbReference type="ARBA" id="ARBA00022578"/>
    </source>
</evidence>
<evidence type="ECO:0000313" key="7">
    <source>
        <dbReference type="EMBL" id="ALG88643.1"/>
    </source>
</evidence>
<evidence type="ECO:0000259" key="6">
    <source>
        <dbReference type="Pfam" id="PF13700"/>
    </source>
</evidence>
<dbReference type="InterPro" id="IPR047653">
    <property type="entry name" value="Tn3-like_transpos"/>
</dbReference>
<evidence type="ECO:0000259" key="5">
    <source>
        <dbReference type="Pfam" id="PF01526"/>
    </source>
</evidence>
<dbReference type="AlphaFoldDB" id="A0A0N9MZ76"/>
<keyword evidence="2" id="KW-0815">Transposition</keyword>
<geneLocation type="plasmid" evidence="7">
    <name>Drgb3</name>
</geneLocation>
<proteinExistence type="inferred from homology"/>
<dbReference type="EMBL" id="KT351734">
    <property type="protein sequence ID" value="ALG88643.1"/>
    <property type="molecule type" value="Genomic_DNA"/>
</dbReference>
<dbReference type="Pfam" id="PF01526">
    <property type="entry name" value="DDE_Tnp_Tn3"/>
    <property type="match status" value="1"/>
</dbReference>
<keyword evidence="7" id="KW-0614">Plasmid</keyword>
<feature type="domain" description="Tn3 transposase DDE" evidence="5">
    <location>
        <begin position="640"/>
        <end position="1032"/>
    </location>
</feature>
<keyword evidence="4" id="KW-0233">DNA recombination</keyword>
<dbReference type="NCBIfam" id="NF033527">
    <property type="entry name" value="transpos_Tn3"/>
    <property type="match status" value="1"/>
</dbReference>
<reference evidence="7" key="1">
    <citation type="journal article" date="2015" name="Environ. Microbiol.">
        <title>Plasmids from the gut microbiome of cabbage root fly larvae encode SaxA that catalyses the conversion of the plant toxin 2-phenylethyl isothiocyanate.</title>
        <authorList>
            <person name="Welte C.U."/>
            <person name="de Graaf R.M."/>
            <person name="van den Bosch T.J."/>
            <person name="Op den Camp H.J."/>
            <person name="van Dam N.M."/>
            <person name="Jetten M.S."/>
        </authorList>
    </citation>
    <scope>NUCLEOTIDE SEQUENCE</scope>
    <source>
        <plasmid evidence="7">Drgb3</plasmid>
    </source>
</reference>
<protein>
    <submittedName>
        <fullName evidence="7">TnpA</fullName>
    </submittedName>
</protein>